<dbReference type="RefSeq" id="WP_188388485.1">
    <property type="nucleotide sequence ID" value="NZ_BMFK01000001.1"/>
</dbReference>
<evidence type="ECO:0000313" key="2">
    <source>
        <dbReference type="EMBL" id="GGE72515.1"/>
    </source>
</evidence>
<keyword evidence="1" id="KW-0812">Transmembrane</keyword>
<feature type="transmembrane region" description="Helical" evidence="1">
    <location>
        <begin position="55"/>
        <end position="73"/>
    </location>
</feature>
<reference evidence="2" key="1">
    <citation type="journal article" date="2014" name="Int. J. Syst. Evol. Microbiol.">
        <title>Complete genome sequence of Corynebacterium casei LMG S-19264T (=DSM 44701T), isolated from a smear-ripened cheese.</title>
        <authorList>
            <consortium name="US DOE Joint Genome Institute (JGI-PGF)"/>
            <person name="Walter F."/>
            <person name="Albersmeier A."/>
            <person name="Kalinowski J."/>
            <person name="Ruckert C."/>
        </authorList>
    </citation>
    <scope>NUCLEOTIDE SEQUENCE</scope>
    <source>
        <strain evidence="2">CGMCC 1.12698</strain>
    </source>
</reference>
<evidence type="ECO:0000256" key="1">
    <source>
        <dbReference type="SAM" id="Phobius"/>
    </source>
</evidence>
<dbReference type="AlphaFoldDB" id="A0A917ES34"/>
<dbReference type="Proteomes" id="UP000605259">
    <property type="component" value="Unassembled WGS sequence"/>
</dbReference>
<organism evidence="2 3">
    <name type="scientific">Priestia taiwanensis</name>
    <dbReference type="NCBI Taxonomy" id="1347902"/>
    <lineage>
        <taxon>Bacteria</taxon>
        <taxon>Bacillati</taxon>
        <taxon>Bacillota</taxon>
        <taxon>Bacilli</taxon>
        <taxon>Bacillales</taxon>
        <taxon>Bacillaceae</taxon>
        <taxon>Priestia</taxon>
    </lineage>
</organism>
<keyword evidence="1" id="KW-0472">Membrane</keyword>
<proteinExistence type="predicted"/>
<reference evidence="2" key="2">
    <citation type="submission" date="2020-09" db="EMBL/GenBank/DDBJ databases">
        <authorList>
            <person name="Sun Q."/>
            <person name="Zhou Y."/>
        </authorList>
    </citation>
    <scope>NUCLEOTIDE SEQUENCE</scope>
    <source>
        <strain evidence="2">CGMCC 1.12698</strain>
    </source>
</reference>
<keyword evidence="1" id="KW-1133">Transmembrane helix</keyword>
<evidence type="ECO:0000313" key="3">
    <source>
        <dbReference type="Proteomes" id="UP000605259"/>
    </source>
</evidence>
<protein>
    <submittedName>
        <fullName evidence="2">Uncharacterized protein</fullName>
    </submittedName>
</protein>
<keyword evidence="3" id="KW-1185">Reference proteome</keyword>
<accession>A0A917ES34</accession>
<dbReference type="EMBL" id="BMFK01000001">
    <property type="protein sequence ID" value="GGE72515.1"/>
    <property type="molecule type" value="Genomic_DNA"/>
</dbReference>
<gene>
    <name evidence="2" type="ORF">GCM10007140_23050</name>
</gene>
<comment type="caution">
    <text evidence="2">The sequence shown here is derived from an EMBL/GenBank/DDBJ whole genome shotgun (WGS) entry which is preliminary data.</text>
</comment>
<sequence>MKQKTREKWWQVSYGYSSKTRLYSFLTTFSLIVGIIFGVKHWLFNFRVIGIEDGILPLSLASATLFFMIYRRLAKEEYEEKDLGYPGIWEK</sequence>
<name>A0A917ES34_9BACI</name>
<feature type="transmembrane region" description="Helical" evidence="1">
    <location>
        <begin position="21"/>
        <end position="43"/>
    </location>
</feature>